<proteinExistence type="predicted"/>
<organism evidence="1 2">
    <name type="scientific">Polychaeton citri CBS 116435</name>
    <dbReference type="NCBI Taxonomy" id="1314669"/>
    <lineage>
        <taxon>Eukaryota</taxon>
        <taxon>Fungi</taxon>
        <taxon>Dikarya</taxon>
        <taxon>Ascomycota</taxon>
        <taxon>Pezizomycotina</taxon>
        <taxon>Dothideomycetes</taxon>
        <taxon>Dothideomycetidae</taxon>
        <taxon>Capnodiales</taxon>
        <taxon>Capnodiaceae</taxon>
        <taxon>Polychaeton</taxon>
    </lineage>
</organism>
<keyword evidence="2" id="KW-1185">Reference proteome</keyword>
<dbReference type="Proteomes" id="UP000799441">
    <property type="component" value="Unassembled WGS sequence"/>
</dbReference>
<dbReference type="EMBL" id="MU003782">
    <property type="protein sequence ID" value="KAF2722449.1"/>
    <property type="molecule type" value="Genomic_DNA"/>
</dbReference>
<evidence type="ECO:0000313" key="1">
    <source>
        <dbReference type="EMBL" id="KAF2722449.1"/>
    </source>
</evidence>
<evidence type="ECO:0000313" key="2">
    <source>
        <dbReference type="Proteomes" id="UP000799441"/>
    </source>
</evidence>
<comment type="caution">
    <text evidence="1">The sequence shown here is derived from an EMBL/GenBank/DDBJ whole genome shotgun (WGS) entry which is preliminary data.</text>
</comment>
<accession>A0A9P4QCU0</accession>
<reference evidence="1" key="1">
    <citation type="journal article" date="2020" name="Stud. Mycol.">
        <title>101 Dothideomycetes genomes: a test case for predicting lifestyles and emergence of pathogens.</title>
        <authorList>
            <person name="Haridas S."/>
            <person name="Albert R."/>
            <person name="Binder M."/>
            <person name="Bloem J."/>
            <person name="Labutti K."/>
            <person name="Salamov A."/>
            <person name="Andreopoulos B."/>
            <person name="Baker S."/>
            <person name="Barry K."/>
            <person name="Bills G."/>
            <person name="Bluhm B."/>
            <person name="Cannon C."/>
            <person name="Castanera R."/>
            <person name="Culley D."/>
            <person name="Daum C."/>
            <person name="Ezra D."/>
            <person name="Gonzalez J."/>
            <person name="Henrissat B."/>
            <person name="Kuo A."/>
            <person name="Liang C."/>
            <person name="Lipzen A."/>
            <person name="Lutzoni F."/>
            <person name="Magnuson J."/>
            <person name="Mondo S."/>
            <person name="Nolan M."/>
            <person name="Ohm R."/>
            <person name="Pangilinan J."/>
            <person name="Park H.-J."/>
            <person name="Ramirez L."/>
            <person name="Alfaro M."/>
            <person name="Sun H."/>
            <person name="Tritt A."/>
            <person name="Yoshinaga Y."/>
            <person name="Zwiers L.-H."/>
            <person name="Turgeon B."/>
            <person name="Goodwin S."/>
            <person name="Spatafora J."/>
            <person name="Crous P."/>
            <person name="Grigoriev I."/>
        </authorList>
    </citation>
    <scope>NUCLEOTIDE SEQUENCE</scope>
    <source>
        <strain evidence="1">CBS 116435</strain>
    </source>
</reference>
<protein>
    <submittedName>
        <fullName evidence="1">Uncharacterized protein</fullName>
    </submittedName>
</protein>
<gene>
    <name evidence="1" type="ORF">K431DRAFT_44524</name>
</gene>
<name>A0A9P4QCU0_9PEZI</name>
<dbReference type="AlphaFoldDB" id="A0A9P4QCU0"/>
<sequence>MRATSTGLHPSIHLSIRTYIHTCILYPLPARPSPPPPPPPPLLPLLPLLLHLCCFSRVSRAVIAVCLLAKRRQRVLYLPFTRSEARPAALCHSRKKTRLHFPFNTSPRDPLTPLPDSSVHTCLIPATVDAGSQQQAQPLLALLAYEP</sequence>